<evidence type="ECO:0000256" key="10">
    <source>
        <dbReference type="ARBA" id="ARBA00023136"/>
    </source>
</evidence>
<evidence type="ECO:0000256" key="13">
    <source>
        <dbReference type="SAM" id="Phobius"/>
    </source>
</evidence>
<name>A0A507FP97_9FUNG</name>
<feature type="transmembrane region" description="Helical" evidence="13">
    <location>
        <begin position="1718"/>
        <end position="1745"/>
    </location>
</feature>
<organism evidence="16 17">
    <name type="scientific">Chytriomyces confervae</name>
    <dbReference type="NCBI Taxonomy" id="246404"/>
    <lineage>
        <taxon>Eukaryota</taxon>
        <taxon>Fungi</taxon>
        <taxon>Fungi incertae sedis</taxon>
        <taxon>Chytridiomycota</taxon>
        <taxon>Chytridiomycota incertae sedis</taxon>
        <taxon>Chytridiomycetes</taxon>
        <taxon>Chytridiales</taxon>
        <taxon>Chytriomycetaceae</taxon>
        <taxon>Chytriomyces</taxon>
    </lineage>
</organism>
<dbReference type="CDD" id="cd18578">
    <property type="entry name" value="ABC_6TM_Pgp_ABCB1_D2_like"/>
    <property type="match status" value="1"/>
</dbReference>
<dbReference type="InterPro" id="IPR036640">
    <property type="entry name" value="ABC1_TM_sf"/>
</dbReference>
<dbReference type="Gene3D" id="3.40.50.300">
    <property type="entry name" value="P-loop containing nucleotide triphosphate hydrolases"/>
    <property type="match status" value="2"/>
</dbReference>
<evidence type="ECO:0000256" key="11">
    <source>
        <dbReference type="ARBA" id="ARBA00023180"/>
    </source>
</evidence>
<feature type="region of interest" description="Disordered" evidence="12">
    <location>
        <begin position="1629"/>
        <end position="1649"/>
    </location>
</feature>
<dbReference type="GO" id="GO:0005524">
    <property type="term" value="F:ATP binding"/>
    <property type="evidence" value="ECO:0007669"/>
    <property type="project" value="UniProtKB-KW"/>
</dbReference>
<keyword evidence="17" id="KW-1185">Reference proteome</keyword>
<feature type="compositionally biased region" description="Low complexity" evidence="12">
    <location>
        <begin position="22"/>
        <end position="33"/>
    </location>
</feature>
<dbReference type="GO" id="GO:0005743">
    <property type="term" value="C:mitochondrial inner membrane"/>
    <property type="evidence" value="ECO:0007669"/>
    <property type="project" value="TreeGrafter"/>
</dbReference>
<dbReference type="FunFam" id="3.40.50.300:FF:000479">
    <property type="entry name" value="Multidrug resistance protein 1A"/>
    <property type="match status" value="1"/>
</dbReference>
<evidence type="ECO:0000256" key="2">
    <source>
        <dbReference type="ARBA" id="ARBA00007577"/>
    </source>
</evidence>
<dbReference type="PROSITE" id="PS00211">
    <property type="entry name" value="ABC_TRANSPORTER_1"/>
    <property type="match status" value="2"/>
</dbReference>
<feature type="region of interest" description="Disordered" evidence="12">
    <location>
        <begin position="445"/>
        <end position="536"/>
    </location>
</feature>
<dbReference type="SMART" id="SM00382">
    <property type="entry name" value="AAA"/>
    <property type="match status" value="2"/>
</dbReference>
<evidence type="ECO:0000313" key="16">
    <source>
        <dbReference type="EMBL" id="TPX77156.1"/>
    </source>
</evidence>
<dbReference type="CDD" id="cd18577">
    <property type="entry name" value="ABC_6TM_Pgp_ABCB1_D1_like"/>
    <property type="match status" value="1"/>
</dbReference>
<keyword evidence="8" id="KW-1278">Translocase</keyword>
<comment type="subcellular location">
    <subcellularLocation>
        <location evidence="1">Membrane</location>
        <topology evidence="1">Multi-pass membrane protein</topology>
    </subcellularLocation>
</comment>
<dbReference type="Pfam" id="PF00005">
    <property type="entry name" value="ABC_tran"/>
    <property type="match status" value="2"/>
</dbReference>
<evidence type="ECO:0000259" key="15">
    <source>
        <dbReference type="PROSITE" id="PS50929"/>
    </source>
</evidence>
<evidence type="ECO:0000256" key="6">
    <source>
        <dbReference type="ARBA" id="ARBA00022741"/>
    </source>
</evidence>
<evidence type="ECO:0000313" key="17">
    <source>
        <dbReference type="Proteomes" id="UP000320333"/>
    </source>
</evidence>
<dbReference type="FunFam" id="3.40.50.300:FF:000205">
    <property type="entry name" value="ABC transporter B family member 4"/>
    <property type="match status" value="1"/>
</dbReference>
<dbReference type="CDD" id="cd03249">
    <property type="entry name" value="ABC_MTABC3_MDL1_MDL2"/>
    <property type="match status" value="2"/>
</dbReference>
<dbReference type="Gene3D" id="1.20.1560.10">
    <property type="entry name" value="ABC transporter type 1, transmembrane domain"/>
    <property type="match status" value="1"/>
</dbReference>
<comment type="caution">
    <text evidence="16">The sequence shown here is derived from an EMBL/GenBank/DDBJ whole genome shotgun (WGS) entry which is preliminary data.</text>
</comment>
<sequence length="2297" mass="248582">MLSPASTNGVPGTSNKKQRTVSFANSSEASSEADSMEDFLHFDDDDEAPLADGDGTGFDFEQEMALDFDFAQFANALTLNSMGGLASFGSLGLMVPYGAENTAGAVNSMTSMNSVNTVAMGAMNGMSGISGMSNIGASLDLEKVDLNLDDIVMFAESDGNDDSDDQIESKSKQSLQQLENLVHLARFATAAAAAAPSAASIPIESESSEATLFDIRKLNHDQQATNSKLPKPGNPYAMYSHPPLEKSAHSMPSSLPRRRVNSGPAKTVEILKRKPAVSKSKYPAFPTQKQNDFFTSLGFVNMDDSPTPLFASIPVSAEECDPQSDSPIRYNAIENYSLMPMLDVGHDDYDFQVDEPTDMDGLKGGSVPHFFHQNDADFDTTPLFGDSSSFSTAHLAAGNARTGIELFGGSLLDPTREIGFMTEMFPANHSDTMELRIGEEVMDTSALAGPSGVSTKPARVKRQPRKKKDDVSVEPGVPLQSLKKASTARKRATFTRDMPGSPQPSVQEHFDTSHRIKPKPAVRKPPAEDKAAASTTRKTLKEPVFCATCGLPVGILELRALPLILYAPRSTNLKCAACATAEGVRMLTATACIDTIENQTKPSNRKKKATEEQGPTINPNIHPCLACKRPTAYGTITVISANPITTTSTNPSSSTIPDLAIAVTCNPCEARYQFCAECGGGGKTRTGKFRPRALFPATRRTCGLPHIRQGTSPVHTRVIPASALSRKQVLGMRDVLFDCLVGACAVPACFEGVGEEESGGGCSGIFTGKQLEDVFEKVESVWKRRVVDVLAKSGDARFGAVEVLVALAWIEKDYRMKIKTGASAAVGNKKGVPQVKEDGGVWFSKIGMDANGEDAAFHDLIVKDEEDEASAENRTFVSFAVFEWNRAQKTLFISEIKPRSASQPSVESFRDIIRQTLHYLKEDASNPTIDHIWCSTADSLHSRLKNVPMRLGFSLLDDYLKDHRSIGANFFRNEEKRETVWVVDAVNLYTYRSANTVMPEPATTEAAQPPNQNDGNNKKGKREKKPKEPAVSIIGLFRFADGADKTMIAFALIFSIGIGALIPCAILILGDILGGSAALTMGSASGQPMDPSPLYPTILNFVYFGISMLIAGYASQALWVLSGENQSRRIREGYMGALLRQDMSWFDLAEEGSLTTRLAQDTQLIQEGISEKFGLVIQNVAQFCTGFVIAFVKGPTLALVLLAAIPLMAGVGVVMFSLLAKQTQAGQDAYAEAGAVAEQVISGIRTIYSFSLQSRFIAKYDKKLEKAERADKYGGITRGVGFGSFMLVMFFTYGLAFWYGSKLVQQGKMPGQDVLVTFFALMMGSFGIMGIPSNLAAVGSARGAAYKIFATISRVPVIDSQSPEGEKLNSLSGKIEFKDVSFHYPTRVETKIFNGFSFTIEPGQTVAFVGPSGSGKSSTVQLIQRFYDPTSGIVSLDGKDLKSINVKWLRQQIGVVSQEPVLFNTSIKQNILMGAVDDPLRPVTEAEIHKACKLANCHNFIMKLPKGYDTQVGEHGGMLSGGQKQRIAIARAMIKNPKILLLDEATSALDTESERLVQTALDAASKDRTTIVIAHRLSTIKNADKIVVLSKGEIIEAGTHNELLALNGVYFQLVEKQKIRQQVESLLTSPKSQEALSDSPVKGSLPDAPEAGADVVVIPEQTKSSEAKHETRVEIEDRSAIAKNLGNKANQKKAEIEATMKAQKAPIGRVLQLMKKDWGLLILGLIGAAGAGVIFPVFGLIFSTITVVLLDPSQIDPGPFQGANLYAFAFVVIGLSAFVVYIIQFYGFEMAGAALTRRLRVMTFSALLRQEVGFFDEESNSLGALTSRLAVDAAKVGDLVTKVWADMAQLIVTGITGLTIGFIYSWQLTLIILLITPFSVISSYYESRVRKGFEDETKTAYEESGSIAAEAFKEIRTVAALTREKYFMEKFAANLEGPHQKALEKAKYASLGNGVSQAVSQFANALGFYAGLRLVEARIITFEPVFKVLMAVMFTASGLGRSSTFVETFTKAKLSAIKTFSLIDRFTSIDPEDEDPKLDMAPHIDGGFEFKNVAFTYPARPTQPIFTGSFNLVGPVNKTIALVGPSGCGKSSAIGMLQRWYDATAGTVMIDGKGVKEYQLKKIRTHMALVGQEPTLFDMSIRENILAGSEKTDLPDSELDRVAKMANIYDIIMGMPDKYDTRVGDKGSQLSGGQKQRVAIARALIRNPRFLLLDEATSALDSESEKHVQQAIDNAINEGGRTTVTIAHRLSTIQNADVIAVVKDGVVAELGTHNELLGIKDGVYAALVKQQDLNALG</sequence>
<feature type="transmembrane region" description="Helical" evidence="13">
    <location>
        <begin position="1765"/>
        <end position="1788"/>
    </location>
</feature>
<dbReference type="InterPro" id="IPR027417">
    <property type="entry name" value="P-loop_NTPase"/>
</dbReference>
<dbReference type="PANTHER" id="PTHR43394">
    <property type="entry name" value="ATP-DEPENDENT PERMEASE MDL1, MITOCHONDRIAL"/>
    <property type="match status" value="1"/>
</dbReference>
<feature type="transmembrane region" description="Helical" evidence="13">
    <location>
        <begin position="1314"/>
        <end position="1337"/>
    </location>
</feature>
<dbReference type="PANTHER" id="PTHR43394:SF27">
    <property type="entry name" value="ATP-DEPENDENT TRANSLOCASE ABCB1-LIKE"/>
    <property type="match status" value="1"/>
</dbReference>
<evidence type="ECO:0000256" key="3">
    <source>
        <dbReference type="ARBA" id="ARBA00022448"/>
    </source>
</evidence>
<dbReference type="GO" id="GO:0015421">
    <property type="term" value="F:ABC-type oligopeptide transporter activity"/>
    <property type="evidence" value="ECO:0007669"/>
    <property type="project" value="TreeGrafter"/>
</dbReference>
<dbReference type="FunFam" id="1.20.1560.10:FF:000009">
    <property type="entry name" value="ABC transporter B family member 1"/>
    <property type="match status" value="1"/>
</dbReference>
<dbReference type="InterPro" id="IPR003593">
    <property type="entry name" value="AAA+_ATPase"/>
</dbReference>
<keyword evidence="9 13" id="KW-1133">Transmembrane helix</keyword>
<feature type="region of interest" description="Disordered" evidence="12">
    <location>
        <begin position="241"/>
        <end position="264"/>
    </location>
</feature>
<feature type="transmembrane region" description="Helical" evidence="13">
    <location>
        <begin position="1048"/>
        <end position="1081"/>
    </location>
</feature>
<feature type="domain" description="ABC transmembrane type-1" evidence="15">
    <location>
        <begin position="1049"/>
        <end position="1340"/>
    </location>
</feature>
<feature type="transmembrane region" description="Helical" evidence="13">
    <location>
        <begin position="1850"/>
        <end position="1875"/>
    </location>
</feature>
<feature type="region of interest" description="Disordered" evidence="12">
    <location>
        <begin position="1"/>
        <end position="56"/>
    </location>
</feature>
<keyword evidence="4 13" id="KW-0812">Transmembrane</keyword>
<keyword evidence="11" id="KW-0325">Glycoprotein</keyword>
<keyword evidence="5" id="KW-0677">Repeat</keyword>
<dbReference type="Pfam" id="PF00664">
    <property type="entry name" value="ABC_membrane"/>
    <property type="match status" value="2"/>
</dbReference>
<keyword evidence="7" id="KW-0067">ATP-binding</keyword>
<dbReference type="InterPro" id="IPR017871">
    <property type="entry name" value="ABC_transporter-like_CS"/>
</dbReference>
<dbReference type="OrthoDB" id="6500128at2759"/>
<dbReference type="Proteomes" id="UP000320333">
    <property type="component" value="Unassembled WGS sequence"/>
</dbReference>
<dbReference type="InterPro" id="IPR039421">
    <property type="entry name" value="Type_1_exporter"/>
</dbReference>
<feature type="compositionally biased region" description="Polar residues" evidence="12">
    <location>
        <begin position="1"/>
        <end position="15"/>
    </location>
</feature>
<feature type="domain" description="ABC transmembrane type-1" evidence="15">
    <location>
        <begin position="1722"/>
        <end position="2011"/>
    </location>
</feature>
<feature type="compositionally biased region" description="Low complexity" evidence="12">
    <location>
        <begin position="1000"/>
        <end position="1010"/>
    </location>
</feature>
<dbReference type="SUPFAM" id="SSF52540">
    <property type="entry name" value="P-loop containing nucleoside triphosphate hydrolases"/>
    <property type="match status" value="2"/>
</dbReference>
<dbReference type="PROSITE" id="PS50929">
    <property type="entry name" value="ABC_TM1F"/>
    <property type="match status" value="2"/>
</dbReference>
<evidence type="ECO:0000256" key="8">
    <source>
        <dbReference type="ARBA" id="ARBA00022967"/>
    </source>
</evidence>
<feature type="transmembrane region" description="Helical" evidence="13">
    <location>
        <begin position="1101"/>
        <end position="1121"/>
    </location>
</feature>
<dbReference type="GO" id="GO:0090374">
    <property type="term" value="P:oligopeptide export from mitochondrion"/>
    <property type="evidence" value="ECO:0007669"/>
    <property type="project" value="TreeGrafter"/>
</dbReference>
<accession>A0A507FP97</accession>
<feature type="transmembrane region" description="Helical" evidence="13">
    <location>
        <begin position="1198"/>
        <end position="1220"/>
    </location>
</feature>
<reference evidence="16 17" key="1">
    <citation type="journal article" date="2019" name="Sci. Rep.">
        <title>Comparative genomics of chytrid fungi reveal insights into the obligate biotrophic and pathogenic lifestyle of Synchytrium endobioticum.</title>
        <authorList>
            <person name="van de Vossenberg B.T.L.H."/>
            <person name="Warris S."/>
            <person name="Nguyen H.D.T."/>
            <person name="van Gent-Pelzer M.P.E."/>
            <person name="Joly D.L."/>
            <person name="van de Geest H.C."/>
            <person name="Bonants P.J.M."/>
            <person name="Smith D.S."/>
            <person name="Levesque C.A."/>
            <person name="van der Lee T.A.J."/>
        </authorList>
    </citation>
    <scope>NUCLEOTIDE SEQUENCE [LARGE SCALE GENOMIC DNA]</scope>
    <source>
        <strain evidence="16 17">CBS 675.73</strain>
    </source>
</reference>
<evidence type="ECO:0000256" key="4">
    <source>
        <dbReference type="ARBA" id="ARBA00022692"/>
    </source>
</evidence>
<protein>
    <submittedName>
        <fullName evidence="16">Uncharacterized protein</fullName>
    </submittedName>
</protein>
<evidence type="ECO:0000256" key="9">
    <source>
        <dbReference type="ARBA" id="ARBA00022989"/>
    </source>
</evidence>
<feature type="domain" description="ABC transporter" evidence="14">
    <location>
        <begin position="2048"/>
        <end position="2289"/>
    </location>
</feature>
<dbReference type="GO" id="GO:0016887">
    <property type="term" value="F:ATP hydrolysis activity"/>
    <property type="evidence" value="ECO:0007669"/>
    <property type="project" value="InterPro"/>
</dbReference>
<dbReference type="SUPFAM" id="SSF90123">
    <property type="entry name" value="ABC transporter transmembrane region"/>
    <property type="match status" value="2"/>
</dbReference>
<dbReference type="PROSITE" id="PS50893">
    <property type="entry name" value="ABC_TRANSPORTER_2"/>
    <property type="match status" value="2"/>
</dbReference>
<evidence type="ECO:0000259" key="14">
    <source>
        <dbReference type="PROSITE" id="PS50893"/>
    </source>
</evidence>
<evidence type="ECO:0000256" key="5">
    <source>
        <dbReference type="ARBA" id="ARBA00022737"/>
    </source>
</evidence>
<dbReference type="EMBL" id="QEAP01000027">
    <property type="protein sequence ID" value="TPX77156.1"/>
    <property type="molecule type" value="Genomic_DNA"/>
</dbReference>
<feature type="domain" description="ABC transporter" evidence="14">
    <location>
        <begin position="1375"/>
        <end position="1616"/>
    </location>
</feature>
<keyword evidence="6" id="KW-0547">Nucleotide-binding</keyword>
<feature type="transmembrane region" description="Helical" evidence="13">
    <location>
        <begin position="1279"/>
        <end position="1299"/>
    </location>
</feature>
<dbReference type="InterPro" id="IPR003439">
    <property type="entry name" value="ABC_transporter-like_ATP-bd"/>
</dbReference>
<evidence type="ECO:0000256" key="12">
    <source>
        <dbReference type="SAM" id="MobiDB-lite"/>
    </source>
</evidence>
<dbReference type="STRING" id="246404.A0A507FP97"/>
<comment type="similarity">
    <text evidence="2">Belongs to the ABC transporter superfamily. ABCB family. Multidrug resistance exporter (TC 3.A.1.201) subfamily.</text>
</comment>
<feature type="region of interest" description="Disordered" evidence="12">
    <location>
        <begin position="1000"/>
        <end position="1027"/>
    </location>
</feature>
<dbReference type="InterPro" id="IPR011527">
    <property type="entry name" value="ABC1_TM_dom"/>
</dbReference>
<gene>
    <name evidence="16" type="ORF">CcCBS67573_g01579</name>
</gene>
<proteinExistence type="inferred from homology"/>
<evidence type="ECO:0000256" key="7">
    <source>
        <dbReference type="ARBA" id="ARBA00022840"/>
    </source>
</evidence>
<keyword evidence="10 13" id="KW-0472">Membrane</keyword>
<evidence type="ECO:0000256" key="1">
    <source>
        <dbReference type="ARBA" id="ARBA00004141"/>
    </source>
</evidence>
<keyword evidence="3" id="KW-0813">Transport</keyword>